<dbReference type="GO" id="GO:0045087">
    <property type="term" value="P:innate immune response"/>
    <property type="evidence" value="ECO:0007669"/>
    <property type="project" value="TreeGrafter"/>
</dbReference>
<feature type="domain" description="WAP" evidence="5">
    <location>
        <begin position="169"/>
        <end position="215"/>
    </location>
</feature>
<dbReference type="InterPro" id="IPR020901">
    <property type="entry name" value="Prtase_inh_Kunz-CS"/>
</dbReference>
<dbReference type="Pfam" id="PF00014">
    <property type="entry name" value="Kunitz_BPTI"/>
    <property type="match status" value="1"/>
</dbReference>
<dbReference type="Ensembl" id="ENSTMTT00000012945.1">
    <property type="protein sequence ID" value="ENSTMTP00000012511.1"/>
    <property type="gene ID" value="ENSTMTG00000009058.1"/>
</dbReference>
<dbReference type="PANTHER" id="PTHR19441">
    <property type="entry name" value="WHEY ACDIC PROTEIN WAP"/>
    <property type="match status" value="1"/>
</dbReference>
<feature type="domain" description="WAP" evidence="5">
    <location>
        <begin position="416"/>
        <end position="462"/>
    </location>
</feature>
<evidence type="ECO:0000256" key="2">
    <source>
        <dbReference type="ARBA" id="ARBA00023157"/>
    </source>
</evidence>
<evidence type="ECO:0000256" key="3">
    <source>
        <dbReference type="SAM" id="MobiDB-lite"/>
    </source>
</evidence>
<dbReference type="GO" id="GO:0005615">
    <property type="term" value="C:extracellular space"/>
    <property type="evidence" value="ECO:0007669"/>
    <property type="project" value="TreeGrafter"/>
</dbReference>
<dbReference type="SUPFAM" id="SSF57256">
    <property type="entry name" value="Elafin-like"/>
    <property type="match status" value="8"/>
</dbReference>
<dbReference type="Proteomes" id="UP000472274">
    <property type="component" value="Unplaced"/>
</dbReference>
<sequence>MKGPARPPQAYCLSDESCPGSEKCCSEGNRRVCVLPDSASPGVCPKRKVLQPFAPCQDKCDTDRSCPAEQKCCFTGCGLDCVLPQAGALSTTLPPAQSGEGWDWTKQTPEGGSVPGKPGMPRKRGTCPPNLIKCLYTEPPLCLNDSECQGRQKCCYNMCRFRCVDPEEEKPGICPAEAPEGGFDPCFFRCSEDKDCLGSEKCCLLSCGAGCLEPVQDICQLPAQVGLCDVYSFRYFYNATAQRCEQFLYRGCRGNANNFRTKAECVQACAGHEKPGECPAVAQGQAGACDEKCSRDDDCPGSQKCCGNGCGSECTSVTPEVRPGVCPVLPGGAVGACDERCRSDSDCPGAQKCCSNGCGLACMAVNLLVKPGVCPARAPGASEEPCLSPCAQDSDCRGAAKCCPLGCGRTCLAPQKEKPGLCPAFKIRDEGPPLMLCQQDSDCHKRDKCCRMGSSYVCASPSPMA</sequence>
<dbReference type="SUPFAM" id="SSF57362">
    <property type="entry name" value="BPTI-like"/>
    <property type="match status" value="1"/>
</dbReference>
<proteinExistence type="predicted"/>
<dbReference type="PANTHER" id="PTHR19441:SF30">
    <property type="entry name" value="ELAFIN"/>
    <property type="match status" value="1"/>
</dbReference>
<dbReference type="GO" id="GO:0004867">
    <property type="term" value="F:serine-type endopeptidase inhibitor activity"/>
    <property type="evidence" value="ECO:0007669"/>
    <property type="project" value="InterPro"/>
</dbReference>
<evidence type="ECO:0000313" key="7">
    <source>
        <dbReference type="Proteomes" id="UP000472274"/>
    </source>
</evidence>
<dbReference type="Gene3D" id="4.10.410.10">
    <property type="entry name" value="Pancreatic trypsin inhibitor Kunitz domain"/>
    <property type="match status" value="1"/>
</dbReference>
<evidence type="ECO:0000256" key="1">
    <source>
        <dbReference type="ARBA" id="ARBA00022729"/>
    </source>
</evidence>
<dbReference type="PRINTS" id="PR00003">
    <property type="entry name" value="4DISULPHCORE"/>
</dbReference>
<accession>A0A674ISL7</accession>
<dbReference type="SMART" id="SM00131">
    <property type="entry name" value="KU"/>
    <property type="match status" value="1"/>
</dbReference>
<keyword evidence="1" id="KW-0732">Signal</keyword>
<feature type="domain" description="WAP" evidence="5">
    <location>
        <begin position="120"/>
        <end position="167"/>
    </location>
</feature>
<dbReference type="SMART" id="SM00217">
    <property type="entry name" value="WAP"/>
    <property type="match status" value="8"/>
</dbReference>
<feature type="domain" description="WAP" evidence="5">
    <location>
        <begin position="37"/>
        <end position="85"/>
    </location>
</feature>
<dbReference type="PROSITE" id="PS50279">
    <property type="entry name" value="BPTI_KUNITZ_2"/>
    <property type="match status" value="1"/>
</dbReference>
<dbReference type="Pfam" id="PF00095">
    <property type="entry name" value="WAP"/>
    <property type="match status" value="8"/>
</dbReference>
<evidence type="ECO:0008006" key="8">
    <source>
        <dbReference type="Google" id="ProtNLM"/>
    </source>
</evidence>
<keyword evidence="2" id="KW-1015">Disulfide bond</keyword>
<dbReference type="FunFam" id="4.10.410.10:FF:000020">
    <property type="entry name" value="Collagen, type VI, alpha 3"/>
    <property type="match status" value="1"/>
</dbReference>
<feature type="domain" description="WAP" evidence="5">
    <location>
        <begin position="271"/>
        <end position="318"/>
    </location>
</feature>
<dbReference type="CDD" id="cd00199">
    <property type="entry name" value="WAP"/>
    <property type="match status" value="2"/>
</dbReference>
<name>A0A674ISL7_9SAUR</name>
<dbReference type="InterPro" id="IPR036645">
    <property type="entry name" value="Elafin-like_sf"/>
</dbReference>
<dbReference type="InterPro" id="IPR008197">
    <property type="entry name" value="WAP_dom"/>
</dbReference>
<organism evidence="6 7">
    <name type="scientific">Terrapene triunguis</name>
    <name type="common">Three-toed box turtle</name>
    <dbReference type="NCBI Taxonomy" id="2587831"/>
    <lineage>
        <taxon>Eukaryota</taxon>
        <taxon>Metazoa</taxon>
        <taxon>Chordata</taxon>
        <taxon>Craniata</taxon>
        <taxon>Vertebrata</taxon>
        <taxon>Euteleostomi</taxon>
        <taxon>Archelosauria</taxon>
        <taxon>Testudinata</taxon>
        <taxon>Testudines</taxon>
        <taxon>Cryptodira</taxon>
        <taxon>Durocryptodira</taxon>
        <taxon>Testudinoidea</taxon>
        <taxon>Emydidae</taxon>
        <taxon>Terrapene</taxon>
    </lineage>
</organism>
<feature type="domain" description="WAP" evidence="5">
    <location>
        <begin position="319"/>
        <end position="366"/>
    </location>
</feature>
<dbReference type="InParanoid" id="A0A674ISL7"/>
<feature type="region of interest" description="Disordered" evidence="3">
    <location>
        <begin position="92"/>
        <end position="123"/>
    </location>
</feature>
<dbReference type="PROSITE" id="PS51390">
    <property type="entry name" value="WAP"/>
    <property type="match status" value="7"/>
</dbReference>
<reference evidence="6" key="2">
    <citation type="submission" date="2025-09" db="UniProtKB">
        <authorList>
            <consortium name="Ensembl"/>
        </authorList>
    </citation>
    <scope>IDENTIFICATION</scope>
</reference>
<feature type="domain" description="WAP" evidence="5">
    <location>
        <begin position="367"/>
        <end position="415"/>
    </location>
</feature>
<dbReference type="Gene3D" id="4.10.75.10">
    <property type="entry name" value="Elafin-like"/>
    <property type="match status" value="8"/>
</dbReference>
<feature type="domain" description="BPTI/Kunitz inhibitor" evidence="4">
    <location>
        <begin position="219"/>
        <end position="269"/>
    </location>
</feature>
<dbReference type="InterPro" id="IPR050514">
    <property type="entry name" value="WAP_four-disulfide_core"/>
</dbReference>
<dbReference type="AlphaFoldDB" id="A0A674ISL7"/>
<dbReference type="GO" id="GO:0019731">
    <property type="term" value="P:antibacterial humoral response"/>
    <property type="evidence" value="ECO:0007669"/>
    <property type="project" value="TreeGrafter"/>
</dbReference>
<evidence type="ECO:0000313" key="6">
    <source>
        <dbReference type="Ensembl" id="ENSTMTP00000012511.1"/>
    </source>
</evidence>
<dbReference type="InterPro" id="IPR036880">
    <property type="entry name" value="Kunitz_BPTI_sf"/>
</dbReference>
<dbReference type="CDD" id="cd00109">
    <property type="entry name" value="Kunitz-type"/>
    <property type="match status" value="1"/>
</dbReference>
<dbReference type="PRINTS" id="PR00759">
    <property type="entry name" value="BASICPTASE"/>
</dbReference>
<keyword evidence="7" id="KW-1185">Reference proteome</keyword>
<dbReference type="InterPro" id="IPR002223">
    <property type="entry name" value="Kunitz_BPTI"/>
</dbReference>
<evidence type="ECO:0000259" key="4">
    <source>
        <dbReference type="PROSITE" id="PS50279"/>
    </source>
</evidence>
<reference evidence="6" key="1">
    <citation type="submission" date="2025-08" db="UniProtKB">
        <authorList>
            <consortium name="Ensembl"/>
        </authorList>
    </citation>
    <scope>IDENTIFICATION</scope>
</reference>
<protein>
    <recommendedName>
        <fullName evidence="8">WAP four-disulfide core domain 8</fullName>
    </recommendedName>
</protein>
<dbReference type="PROSITE" id="PS00280">
    <property type="entry name" value="BPTI_KUNITZ_1"/>
    <property type="match status" value="1"/>
</dbReference>
<dbReference type="GeneTree" id="ENSGT00940000162037"/>
<evidence type="ECO:0000259" key="5">
    <source>
        <dbReference type="PROSITE" id="PS51390"/>
    </source>
</evidence>